<keyword evidence="1" id="KW-0805">Transcription regulation</keyword>
<dbReference type="GO" id="GO:0003700">
    <property type="term" value="F:DNA-binding transcription factor activity"/>
    <property type="evidence" value="ECO:0007669"/>
    <property type="project" value="InterPro"/>
</dbReference>
<dbReference type="InterPro" id="IPR009057">
    <property type="entry name" value="Homeodomain-like_sf"/>
</dbReference>
<accession>A0A1T5PCN6</accession>
<evidence type="ECO:0000313" key="5">
    <source>
        <dbReference type="Proteomes" id="UP000190166"/>
    </source>
</evidence>
<dbReference type="SUPFAM" id="SSF46689">
    <property type="entry name" value="Homeodomain-like"/>
    <property type="match status" value="2"/>
</dbReference>
<dbReference type="Proteomes" id="UP000190166">
    <property type="component" value="Unassembled WGS sequence"/>
</dbReference>
<keyword evidence="2" id="KW-0804">Transcription</keyword>
<dbReference type="PANTHER" id="PTHR43130">
    <property type="entry name" value="ARAC-FAMILY TRANSCRIPTIONAL REGULATOR"/>
    <property type="match status" value="1"/>
</dbReference>
<evidence type="ECO:0000259" key="3">
    <source>
        <dbReference type="PROSITE" id="PS01124"/>
    </source>
</evidence>
<dbReference type="RefSeq" id="WP_079473656.1">
    <property type="nucleotide sequence ID" value="NZ_FUZZ01000008.1"/>
</dbReference>
<evidence type="ECO:0000256" key="2">
    <source>
        <dbReference type="ARBA" id="ARBA00023163"/>
    </source>
</evidence>
<reference evidence="4 5" key="1">
    <citation type="submission" date="2017-02" db="EMBL/GenBank/DDBJ databases">
        <authorList>
            <person name="Peterson S.W."/>
        </authorList>
    </citation>
    <scope>NUCLEOTIDE SEQUENCE [LARGE SCALE GENOMIC DNA]</scope>
    <source>
        <strain evidence="4 5">DSM 18108</strain>
    </source>
</reference>
<dbReference type="EMBL" id="FUZZ01000008">
    <property type="protein sequence ID" value="SKD10491.1"/>
    <property type="molecule type" value="Genomic_DNA"/>
</dbReference>
<dbReference type="SUPFAM" id="SSF52317">
    <property type="entry name" value="Class I glutamine amidotransferase-like"/>
    <property type="match status" value="1"/>
</dbReference>
<dbReference type="STRING" id="393003.SAMN05660461_6409"/>
<sequence length="328" mass="36796">MKHISIIIYDDVLPTAVANTTALLTSANEAAVKKGDPIPFQIELIGTRLKSAALNMPLQFYCSKTISDEFDTDIVIIPPMGTDLTDINSLLSKNKKLLGWIKEKYNSKAEIISLCTGAYFLAECGLLDGMPATSHWGAIEDLQQRYPLIKFKADHVVTHSKAIITGGGGFSSLNALLYFIEKNCGKEISVELSKFYALDYGRTSQSIFTVFSGRRQHNDDEIHQAQSYIEKKFESDISVEQIARQVNMSKRNFIRRFKSATSLSPIEFIQRIKVEAAKKAFEAGETNIAAITYRVGYNDLKTFRTVFKRITGSTPVEYRNQYKTQTVV</sequence>
<dbReference type="GO" id="GO:0043565">
    <property type="term" value="F:sequence-specific DNA binding"/>
    <property type="evidence" value="ECO:0007669"/>
    <property type="project" value="InterPro"/>
</dbReference>
<dbReference type="Pfam" id="PF12833">
    <property type="entry name" value="HTH_18"/>
    <property type="match status" value="1"/>
</dbReference>
<dbReference type="InterPro" id="IPR052158">
    <property type="entry name" value="INH-QAR"/>
</dbReference>
<gene>
    <name evidence="4" type="ORF">SAMN05660461_6409</name>
</gene>
<dbReference type="PANTHER" id="PTHR43130:SF3">
    <property type="entry name" value="HTH-TYPE TRANSCRIPTIONAL REGULATOR RV1931C"/>
    <property type="match status" value="1"/>
</dbReference>
<dbReference type="SMART" id="SM00342">
    <property type="entry name" value="HTH_ARAC"/>
    <property type="match status" value="1"/>
</dbReference>
<feature type="domain" description="HTH araC/xylS-type" evidence="3">
    <location>
        <begin position="223"/>
        <end position="321"/>
    </location>
</feature>
<dbReference type="Gene3D" id="1.10.10.60">
    <property type="entry name" value="Homeodomain-like"/>
    <property type="match status" value="2"/>
</dbReference>
<dbReference type="InterPro" id="IPR018060">
    <property type="entry name" value="HTH_AraC"/>
</dbReference>
<keyword evidence="5" id="KW-1185">Reference proteome</keyword>
<dbReference type="InterPro" id="IPR029062">
    <property type="entry name" value="Class_I_gatase-like"/>
</dbReference>
<dbReference type="PROSITE" id="PS01124">
    <property type="entry name" value="HTH_ARAC_FAMILY_2"/>
    <property type="match status" value="1"/>
</dbReference>
<dbReference type="InterPro" id="IPR002818">
    <property type="entry name" value="DJ-1/PfpI"/>
</dbReference>
<evidence type="ECO:0000313" key="4">
    <source>
        <dbReference type="EMBL" id="SKD10491.1"/>
    </source>
</evidence>
<keyword evidence="4" id="KW-0238">DNA-binding</keyword>
<evidence type="ECO:0000256" key="1">
    <source>
        <dbReference type="ARBA" id="ARBA00023015"/>
    </source>
</evidence>
<organism evidence="4 5">
    <name type="scientific">Chitinophaga ginsengisegetis</name>
    <dbReference type="NCBI Taxonomy" id="393003"/>
    <lineage>
        <taxon>Bacteria</taxon>
        <taxon>Pseudomonadati</taxon>
        <taxon>Bacteroidota</taxon>
        <taxon>Chitinophagia</taxon>
        <taxon>Chitinophagales</taxon>
        <taxon>Chitinophagaceae</taxon>
        <taxon>Chitinophaga</taxon>
    </lineage>
</organism>
<dbReference type="Gene3D" id="3.40.50.880">
    <property type="match status" value="1"/>
</dbReference>
<proteinExistence type="predicted"/>
<protein>
    <submittedName>
        <fullName evidence="4">Transcriptional regulator GlxA family, contains an amidase domain and an AraC-type DNA-binding HTH domain</fullName>
    </submittedName>
</protein>
<name>A0A1T5PCN6_9BACT</name>
<dbReference type="Pfam" id="PF01965">
    <property type="entry name" value="DJ-1_PfpI"/>
    <property type="match status" value="1"/>
</dbReference>
<dbReference type="AlphaFoldDB" id="A0A1T5PCN6"/>